<sequence length="207" mass="23708">MDQKVDEISATTASSISSSTLHGAEKNYQVVITNLEDNNLSLKTKLEEERQKLKQTVEELQAANLKLVELEEIQDKLKAHCTNMEKRLESERVEFMTKHIELEGRFKKLSVKMQENENGYQAQITNLQKEKQTLSKHYDEEQAIVLDTMNQVLSGLNDSAKFSKLIEFCNNVDNFKVLRNDFKLMASIFAQYAAGTLYTLTNKGNVH</sequence>
<dbReference type="Proteomes" id="UP001055072">
    <property type="component" value="Unassembled WGS sequence"/>
</dbReference>
<protein>
    <submittedName>
        <fullName evidence="1">Uncharacterized protein</fullName>
    </submittedName>
</protein>
<evidence type="ECO:0000313" key="1">
    <source>
        <dbReference type="EMBL" id="KAI0088469.1"/>
    </source>
</evidence>
<evidence type="ECO:0000313" key="2">
    <source>
        <dbReference type="Proteomes" id="UP001055072"/>
    </source>
</evidence>
<keyword evidence="2" id="KW-1185">Reference proteome</keyword>
<gene>
    <name evidence="1" type="ORF">BDY19DRAFT_993861</name>
</gene>
<comment type="caution">
    <text evidence="1">The sequence shown here is derived from an EMBL/GenBank/DDBJ whole genome shotgun (WGS) entry which is preliminary data.</text>
</comment>
<proteinExistence type="predicted"/>
<reference evidence="1" key="1">
    <citation type="journal article" date="2021" name="Environ. Microbiol.">
        <title>Gene family expansions and transcriptome signatures uncover fungal adaptations to wood decay.</title>
        <authorList>
            <person name="Hage H."/>
            <person name="Miyauchi S."/>
            <person name="Viragh M."/>
            <person name="Drula E."/>
            <person name="Min B."/>
            <person name="Chaduli D."/>
            <person name="Navarro D."/>
            <person name="Favel A."/>
            <person name="Norest M."/>
            <person name="Lesage-Meessen L."/>
            <person name="Balint B."/>
            <person name="Merenyi Z."/>
            <person name="de Eugenio L."/>
            <person name="Morin E."/>
            <person name="Martinez A.T."/>
            <person name="Baldrian P."/>
            <person name="Stursova M."/>
            <person name="Martinez M.J."/>
            <person name="Novotny C."/>
            <person name="Magnuson J.K."/>
            <person name="Spatafora J.W."/>
            <person name="Maurice S."/>
            <person name="Pangilinan J."/>
            <person name="Andreopoulos W."/>
            <person name="LaButti K."/>
            <person name="Hundley H."/>
            <person name="Na H."/>
            <person name="Kuo A."/>
            <person name="Barry K."/>
            <person name="Lipzen A."/>
            <person name="Henrissat B."/>
            <person name="Riley R."/>
            <person name="Ahrendt S."/>
            <person name="Nagy L.G."/>
            <person name="Grigoriev I.V."/>
            <person name="Martin F."/>
            <person name="Rosso M.N."/>
        </authorList>
    </citation>
    <scope>NUCLEOTIDE SEQUENCE</scope>
    <source>
        <strain evidence="1">CBS 384.51</strain>
    </source>
</reference>
<dbReference type="EMBL" id="MU274913">
    <property type="protein sequence ID" value="KAI0088469.1"/>
    <property type="molecule type" value="Genomic_DNA"/>
</dbReference>
<organism evidence="1 2">
    <name type="scientific">Irpex rosettiformis</name>
    <dbReference type="NCBI Taxonomy" id="378272"/>
    <lineage>
        <taxon>Eukaryota</taxon>
        <taxon>Fungi</taxon>
        <taxon>Dikarya</taxon>
        <taxon>Basidiomycota</taxon>
        <taxon>Agaricomycotina</taxon>
        <taxon>Agaricomycetes</taxon>
        <taxon>Polyporales</taxon>
        <taxon>Irpicaceae</taxon>
        <taxon>Irpex</taxon>
    </lineage>
</organism>
<name>A0ACB8U2R5_9APHY</name>
<accession>A0ACB8U2R5</accession>